<dbReference type="AlphaFoldDB" id="A0A4Q9I0I1"/>
<dbReference type="GO" id="GO:0016705">
    <property type="term" value="F:oxidoreductase activity, acting on paired donors, with incorporation or reduction of molecular oxygen"/>
    <property type="evidence" value="ECO:0007669"/>
    <property type="project" value="InterPro"/>
</dbReference>
<keyword evidence="3" id="KW-1185">Reference proteome</keyword>
<name>A0A4Q9I0I1_STRKA</name>
<dbReference type="InterPro" id="IPR036661">
    <property type="entry name" value="Luciferase-like_sf"/>
</dbReference>
<dbReference type="SUPFAM" id="SSF51679">
    <property type="entry name" value="Bacterial luciferase-like"/>
    <property type="match status" value="1"/>
</dbReference>
<evidence type="ECO:0000313" key="2">
    <source>
        <dbReference type="EMBL" id="TBO60100.1"/>
    </source>
</evidence>
<reference evidence="2 3" key="1">
    <citation type="submission" date="2019-02" db="EMBL/GenBank/DDBJ databases">
        <title>Draft Genome Sequence of Streptomyces sp. AM-2504, identified by 16S rRNA comparative analysis as a Streptomyces Kasugaensis strain.</title>
        <authorList>
            <person name="Napolioni V."/>
            <person name="Giuliodori A.M."/>
            <person name="Spurio R."/>
            <person name="Fabbretti A."/>
        </authorList>
    </citation>
    <scope>NUCLEOTIDE SEQUENCE [LARGE SCALE GENOMIC DNA]</scope>
    <source>
        <strain evidence="2 3">AM-2504</strain>
    </source>
</reference>
<evidence type="ECO:0000313" key="3">
    <source>
        <dbReference type="Proteomes" id="UP000292452"/>
    </source>
</evidence>
<dbReference type="Pfam" id="PF00296">
    <property type="entry name" value="Bac_luciferase"/>
    <property type="match status" value="1"/>
</dbReference>
<protein>
    <submittedName>
        <fullName evidence="2">LLM class flavin-dependent oxidoreductase</fullName>
    </submittedName>
</protein>
<gene>
    <name evidence="2" type="ORF">EYS09_08615</name>
</gene>
<organism evidence="2 3">
    <name type="scientific">Streptomyces kasugaensis</name>
    <dbReference type="NCBI Taxonomy" id="1946"/>
    <lineage>
        <taxon>Bacteria</taxon>
        <taxon>Bacillati</taxon>
        <taxon>Actinomycetota</taxon>
        <taxon>Actinomycetes</taxon>
        <taxon>Kitasatosporales</taxon>
        <taxon>Streptomycetaceae</taxon>
        <taxon>Streptomyces</taxon>
    </lineage>
</organism>
<accession>A0A4Q9I0I1</accession>
<dbReference type="Proteomes" id="UP000292452">
    <property type="component" value="Unassembled WGS sequence"/>
</dbReference>
<proteinExistence type="predicted"/>
<comment type="caution">
    <text evidence="2">The sequence shown here is derived from an EMBL/GenBank/DDBJ whole genome shotgun (WGS) entry which is preliminary data.</text>
</comment>
<feature type="domain" description="Luciferase-like" evidence="1">
    <location>
        <begin position="14"/>
        <end position="56"/>
    </location>
</feature>
<dbReference type="InterPro" id="IPR011251">
    <property type="entry name" value="Luciferase-like_dom"/>
</dbReference>
<dbReference type="EMBL" id="SIXH01000053">
    <property type="protein sequence ID" value="TBO60100.1"/>
    <property type="molecule type" value="Genomic_DNA"/>
</dbReference>
<sequence length="66" mass="7242">MLSVESGASWRRKYRRAEELGYDALLVPGHLGMPAPFPALIAAAEATERPQVGTFVLHTDEGNRPH</sequence>
<evidence type="ECO:0000259" key="1">
    <source>
        <dbReference type="Pfam" id="PF00296"/>
    </source>
</evidence>
<dbReference type="Gene3D" id="3.20.20.30">
    <property type="entry name" value="Luciferase-like domain"/>
    <property type="match status" value="1"/>
</dbReference>